<gene>
    <name evidence="1" type="ORF">E3N88_11995</name>
</gene>
<sequence length="148" mass="16125">MSREKEMGMRDIVKASVVISDRIGRDVSAQLDLEEALEASTYTSHPYSTHPREVNDDQKFSVGAFFIVWFMNKNAKTRATTEATAAGTNAAASDVGAGAGAVCALIVLTAETAIKMTTMALKSFIFIDSIMKNMNDCFETVVEDMKRV</sequence>
<evidence type="ECO:0000313" key="2">
    <source>
        <dbReference type="Proteomes" id="UP000326396"/>
    </source>
</evidence>
<dbReference type="EMBL" id="SZYD01000006">
    <property type="protein sequence ID" value="KAD5960523.1"/>
    <property type="molecule type" value="Genomic_DNA"/>
</dbReference>
<reference evidence="1 2" key="1">
    <citation type="submission" date="2019-05" db="EMBL/GenBank/DDBJ databases">
        <title>Mikania micrantha, genome provides insights into the molecular mechanism of rapid growth.</title>
        <authorList>
            <person name="Liu B."/>
        </authorList>
    </citation>
    <scope>NUCLEOTIDE SEQUENCE [LARGE SCALE GENOMIC DNA]</scope>
    <source>
        <strain evidence="1">NLD-2019</strain>
        <tissue evidence="1">Leaf</tissue>
    </source>
</reference>
<proteinExistence type="predicted"/>
<dbReference type="AlphaFoldDB" id="A0A5N6P6V4"/>
<dbReference type="OrthoDB" id="338970at2759"/>
<dbReference type="Proteomes" id="UP000326396">
    <property type="component" value="Linkage Group LG14"/>
</dbReference>
<evidence type="ECO:0000313" key="1">
    <source>
        <dbReference type="EMBL" id="KAD5960523.1"/>
    </source>
</evidence>
<organism evidence="1 2">
    <name type="scientific">Mikania micrantha</name>
    <name type="common">bitter vine</name>
    <dbReference type="NCBI Taxonomy" id="192012"/>
    <lineage>
        <taxon>Eukaryota</taxon>
        <taxon>Viridiplantae</taxon>
        <taxon>Streptophyta</taxon>
        <taxon>Embryophyta</taxon>
        <taxon>Tracheophyta</taxon>
        <taxon>Spermatophyta</taxon>
        <taxon>Magnoliopsida</taxon>
        <taxon>eudicotyledons</taxon>
        <taxon>Gunneridae</taxon>
        <taxon>Pentapetalae</taxon>
        <taxon>asterids</taxon>
        <taxon>campanulids</taxon>
        <taxon>Asterales</taxon>
        <taxon>Asteraceae</taxon>
        <taxon>Asteroideae</taxon>
        <taxon>Heliantheae alliance</taxon>
        <taxon>Eupatorieae</taxon>
        <taxon>Mikania</taxon>
    </lineage>
</organism>
<comment type="caution">
    <text evidence="1">The sequence shown here is derived from an EMBL/GenBank/DDBJ whole genome shotgun (WGS) entry which is preliminary data.</text>
</comment>
<accession>A0A5N6P6V4</accession>
<name>A0A5N6P6V4_9ASTR</name>
<keyword evidence="2" id="KW-1185">Reference proteome</keyword>
<protein>
    <submittedName>
        <fullName evidence="1">Uncharacterized protein</fullName>
    </submittedName>
</protein>